<evidence type="ECO:0000259" key="4">
    <source>
        <dbReference type="Pfam" id="PF01321"/>
    </source>
</evidence>
<dbReference type="PANTHER" id="PTHR46112">
    <property type="entry name" value="AMINOPEPTIDASE"/>
    <property type="match status" value="1"/>
</dbReference>
<dbReference type="PRINTS" id="PR00599">
    <property type="entry name" value="MAPEPTIDASE"/>
</dbReference>
<dbReference type="Gene3D" id="3.40.350.10">
    <property type="entry name" value="Creatinase/prolidase N-terminal domain"/>
    <property type="match status" value="1"/>
</dbReference>
<feature type="domain" description="Peptidase M24" evidence="3">
    <location>
        <begin position="147"/>
        <end position="350"/>
    </location>
</feature>
<organism evidence="5">
    <name type="scientific">freshwater metagenome</name>
    <dbReference type="NCBI Taxonomy" id="449393"/>
    <lineage>
        <taxon>unclassified sequences</taxon>
        <taxon>metagenomes</taxon>
        <taxon>ecological metagenomes</taxon>
    </lineage>
</organism>
<name>A0A6J7VYG0_9ZZZZ</name>
<keyword evidence="2" id="KW-0378">Hydrolase</keyword>
<dbReference type="AlphaFoldDB" id="A0A6J7VYG0"/>
<dbReference type="InterPro" id="IPR000994">
    <property type="entry name" value="Pept_M24"/>
</dbReference>
<reference evidence="5" key="1">
    <citation type="submission" date="2020-05" db="EMBL/GenBank/DDBJ databases">
        <authorList>
            <person name="Chiriac C."/>
            <person name="Salcher M."/>
            <person name="Ghai R."/>
            <person name="Kavagutti S V."/>
        </authorList>
    </citation>
    <scope>NUCLEOTIDE SEQUENCE</scope>
</reference>
<dbReference type="Gene3D" id="3.90.230.10">
    <property type="entry name" value="Creatinase/methionine aminopeptidase superfamily"/>
    <property type="match status" value="1"/>
</dbReference>
<dbReference type="InterPro" id="IPR029149">
    <property type="entry name" value="Creatin/AminoP/Spt16_N"/>
</dbReference>
<evidence type="ECO:0000313" key="5">
    <source>
        <dbReference type="EMBL" id="CAB5131852.1"/>
    </source>
</evidence>
<dbReference type="CDD" id="cd01092">
    <property type="entry name" value="APP-like"/>
    <property type="match status" value="1"/>
</dbReference>
<feature type="domain" description="Creatinase N-terminal" evidence="4">
    <location>
        <begin position="10"/>
        <end position="139"/>
    </location>
</feature>
<dbReference type="InterPro" id="IPR000587">
    <property type="entry name" value="Creatinase_N"/>
</dbReference>
<dbReference type="EMBL" id="CAFBRX010000174">
    <property type="protein sequence ID" value="CAB5131852.1"/>
    <property type="molecule type" value="Genomic_DNA"/>
</dbReference>
<accession>A0A6J7VYG0</accession>
<dbReference type="GO" id="GO:0016787">
    <property type="term" value="F:hydrolase activity"/>
    <property type="evidence" value="ECO:0007669"/>
    <property type="project" value="UniProtKB-KW"/>
</dbReference>
<dbReference type="InterPro" id="IPR036005">
    <property type="entry name" value="Creatinase/aminopeptidase-like"/>
</dbReference>
<dbReference type="PROSITE" id="PS00491">
    <property type="entry name" value="PROLINE_PEPTIDASE"/>
    <property type="match status" value="1"/>
</dbReference>
<dbReference type="Pfam" id="PF00557">
    <property type="entry name" value="Peptidase_M24"/>
    <property type="match status" value="1"/>
</dbReference>
<dbReference type="PANTHER" id="PTHR46112:SF8">
    <property type="entry name" value="CYTOPLASMIC PEPTIDASE PEPQ-RELATED"/>
    <property type="match status" value="1"/>
</dbReference>
<sequence>MSVEQWHSQRLTRVRELLGQQTSVQAILVSDLNDIRWLTGFTGSSGWLLITATDMWLFTDGRYTEQAHAQINAAGVAAHVIECRTQQSVFEALAHRLSKCSHIWFQSAHITFDVFQTLNTSLSADLVPAPALLGAIRRIKDAGEISLMSRACDIADRALAEVLPMLLSEPSEKNVRDQLDYLMRQLGADGPSYDTIVATGPINAARPHHSPTDTRIEEGHTLIIDVGALVNGYHSDMTRSYVIGEMNGEQVHAYEAVREAQAAGVALAGPGVATRDVDAMCRKVLHEAGLAEMFNHGTGHGVGLLIHEDPYLNSSSTAILQPGDVVTIEPGVYRGGFGGLRVEDLIVITEFSNRTLNTSPKEPTCLPSPLTI</sequence>
<dbReference type="SUPFAM" id="SSF53092">
    <property type="entry name" value="Creatinase/prolidase N-terminal domain"/>
    <property type="match status" value="1"/>
</dbReference>
<dbReference type="GO" id="GO:0046872">
    <property type="term" value="F:metal ion binding"/>
    <property type="evidence" value="ECO:0007669"/>
    <property type="project" value="UniProtKB-KW"/>
</dbReference>
<keyword evidence="1" id="KW-0479">Metal-binding</keyword>
<dbReference type="InterPro" id="IPR001714">
    <property type="entry name" value="Pept_M24_MAP"/>
</dbReference>
<dbReference type="SUPFAM" id="SSF55920">
    <property type="entry name" value="Creatinase/aminopeptidase"/>
    <property type="match status" value="1"/>
</dbReference>
<gene>
    <name evidence="5" type="ORF">UFOPK4422_01386</name>
</gene>
<evidence type="ECO:0000256" key="1">
    <source>
        <dbReference type="ARBA" id="ARBA00022723"/>
    </source>
</evidence>
<protein>
    <submittedName>
        <fullName evidence="5">Unannotated protein</fullName>
    </submittedName>
</protein>
<proteinExistence type="predicted"/>
<evidence type="ECO:0000259" key="3">
    <source>
        <dbReference type="Pfam" id="PF00557"/>
    </source>
</evidence>
<evidence type="ECO:0000256" key="2">
    <source>
        <dbReference type="ARBA" id="ARBA00022801"/>
    </source>
</evidence>
<dbReference type="InterPro" id="IPR001131">
    <property type="entry name" value="Peptidase_M24B_aminopep-P_CS"/>
</dbReference>
<dbReference type="InterPro" id="IPR050659">
    <property type="entry name" value="Peptidase_M24B"/>
</dbReference>
<dbReference type="Pfam" id="PF01321">
    <property type="entry name" value="Creatinase_N"/>
    <property type="match status" value="1"/>
</dbReference>